<dbReference type="EMBL" id="BGPR01007223">
    <property type="protein sequence ID" value="GBN25296.1"/>
    <property type="molecule type" value="Genomic_DNA"/>
</dbReference>
<proteinExistence type="predicted"/>
<dbReference type="AlphaFoldDB" id="A0A4Y2MI37"/>
<comment type="caution">
    <text evidence="1">The sequence shown here is derived from an EMBL/GenBank/DDBJ whole genome shotgun (WGS) entry which is preliminary data.</text>
</comment>
<accession>A0A4Y2MI37</accession>
<evidence type="ECO:0000313" key="2">
    <source>
        <dbReference type="Proteomes" id="UP000499080"/>
    </source>
</evidence>
<evidence type="ECO:0000313" key="1">
    <source>
        <dbReference type="EMBL" id="GBN25296.1"/>
    </source>
</evidence>
<dbReference type="Proteomes" id="UP000499080">
    <property type="component" value="Unassembled WGS sequence"/>
</dbReference>
<organism evidence="1 2">
    <name type="scientific">Araneus ventricosus</name>
    <name type="common">Orbweaver spider</name>
    <name type="synonym">Epeira ventricosa</name>
    <dbReference type="NCBI Taxonomy" id="182803"/>
    <lineage>
        <taxon>Eukaryota</taxon>
        <taxon>Metazoa</taxon>
        <taxon>Ecdysozoa</taxon>
        <taxon>Arthropoda</taxon>
        <taxon>Chelicerata</taxon>
        <taxon>Arachnida</taxon>
        <taxon>Araneae</taxon>
        <taxon>Araneomorphae</taxon>
        <taxon>Entelegynae</taxon>
        <taxon>Araneoidea</taxon>
        <taxon>Araneidae</taxon>
        <taxon>Araneus</taxon>
    </lineage>
</organism>
<reference evidence="1 2" key="1">
    <citation type="journal article" date="2019" name="Sci. Rep.">
        <title>Orb-weaving spider Araneus ventricosus genome elucidates the spidroin gene catalogue.</title>
        <authorList>
            <person name="Kono N."/>
            <person name="Nakamura H."/>
            <person name="Ohtoshi R."/>
            <person name="Moran D.A.P."/>
            <person name="Shinohara A."/>
            <person name="Yoshida Y."/>
            <person name="Fujiwara M."/>
            <person name="Mori M."/>
            <person name="Tomita M."/>
            <person name="Arakawa K."/>
        </authorList>
    </citation>
    <scope>NUCLEOTIDE SEQUENCE [LARGE SCALE GENOMIC DNA]</scope>
</reference>
<protein>
    <submittedName>
        <fullName evidence="1">Uncharacterized protein</fullName>
    </submittedName>
</protein>
<keyword evidence="2" id="KW-1185">Reference proteome</keyword>
<gene>
    <name evidence="1" type="ORF">AVEN_185263_1</name>
</gene>
<name>A0A4Y2MI37_ARAVE</name>
<sequence length="133" mass="14869">MDIQCVRTCVREHRMAFPGYSVNIQGMVYGKQNAYSLALQNSKMYQRIRVPFIIYDLHEATTGCPVTNHREYAEALGVIACCSLYNRAVVPEKFLPLNAGRYGTTVVPDTIENFTPCIKLSSSGFSPSILKVI</sequence>